<dbReference type="EnsemblPlants" id="LPERR07G02720.1">
    <property type="protein sequence ID" value="LPERR07G02720.1"/>
    <property type="gene ID" value="LPERR07G02720"/>
</dbReference>
<proteinExistence type="predicted"/>
<reference evidence="2" key="3">
    <citation type="submission" date="2015-04" db="UniProtKB">
        <authorList>
            <consortium name="EnsemblPlants"/>
        </authorList>
    </citation>
    <scope>IDENTIFICATION</scope>
</reference>
<evidence type="ECO:0000313" key="2">
    <source>
        <dbReference type="EnsemblPlants" id="LPERR07G02720.1"/>
    </source>
</evidence>
<dbReference type="Proteomes" id="UP000032180">
    <property type="component" value="Chromosome 7"/>
</dbReference>
<organism evidence="2 3">
    <name type="scientific">Leersia perrieri</name>
    <dbReference type="NCBI Taxonomy" id="77586"/>
    <lineage>
        <taxon>Eukaryota</taxon>
        <taxon>Viridiplantae</taxon>
        <taxon>Streptophyta</taxon>
        <taxon>Embryophyta</taxon>
        <taxon>Tracheophyta</taxon>
        <taxon>Spermatophyta</taxon>
        <taxon>Magnoliopsida</taxon>
        <taxon>Liliopsida</taxon>
        <taxon>Poales</taxon>
        <taxon>Poaceae</taxon>
        <taxon>BOP clade</taxon>
        <taxon>Oryzoideae</taxon>
        <taxon>Oryzeae</taxon>
        <taxon>Oryzinae</taxon>
        <taxon>Leersia</taxon>
    </lineage>
</organism>
<accession>A0A0D9WVH3</accession>
<dbReference type="Gramene" id="LPERR07G02720.1">
    <property type="protein sequence ID" value="LPERR07G02720.1"/>
    <property type="gene ID" value="LPERR07G02720"/>
</dbReference>
<feature type="compositionally biased region" description="Basic residues" evidence="1">
    <location>
        <begin position="1"/>
        <end position="11"/>
    </location>
</feature>
<feature type="region of interest" description="Disordered" evidence="1">
    <location>
        <begin position="1"/>
        <end position="33"/>
    </location>
</feature>
<evidence type="ECO:0000256" key="1">
    <source>
        <dbReference type="SAM" id="MobiDB-lite"/>
    </source>
</evidence>
<sequence>MSRRRRRRHPGRTPVLPSGSGASARPRESPGAAFPARRTAFWRACSCGGEEKRLGRRGGAAAARVRPRVAHAEDPSFSPSFGCFTASLRKESFSPKTFLL</sequence>
<reference evidence="3" key="2">
    <citation type="submission" date="2013-12" db="EMBL/GenBank/DDBJ databases">
        <authorList>
            <person name="Yu Y."/>
            <person name="Lee S."/>
            <person name="de Baynast K."/>
            <person name="Wissotski M."/>
            <person name="Liu L."/>
            <person name="Talag J."/>
            <person name="Goicoechea J."/>
            <person name="Angelova A."/>
            <person name="Jetty R."/>
            <person name="Kudrna D."/>
            <person name="Golser W."/>
            <person name="Rivera L."/>
            <person name="Zhang J."/>
            <person name="Wing R."/>
        </authorList>
    </citation>
    <scope>NUCLEOTIDE SEQUENCE</scope>
</reference>
<dbReference type="HOGENOM" id="CLU_2310110_0_0_1"/>
<protein>
    <submittedName>
        <fullName evidence="2">Uncharacterized protein</fullName>
    </submittedName>
</protein>
<keyword evidence="3" id="KW-1185">Reference proteome</keyword>
<name>A0A0D9WVH3_9ORYZ</name>
<reference evidence="2 3" key="1">
    <citation type="submission" date="2012-08" db="EMBL/GenBank/DDBJ databases">
        <title>Oryza genome evolution.</title>
        <authorList>
            <person name="Wing R.A."/>
        </authorList>
    </citation>
    <scope>NUCLEOTIDE SEQUENCE</scope>
</reference>
<dbReference type="AlphaFoldDB" id="A0A0D9WVH3"/>
<evidence type="ECO:0000313" key="3">
    <source>
        <dbReference type="Proteomes" id="UP000032180"/>
    </source>
</evidence>